<dbReference type="AlphaFoldDB" id="A0A9Q0FTE2"/>
<feature type="region of interest" description="Disordered" evidence="1">
    <location>
        <begin position="1"/>
        <end position="40"/>
    </location>
</feature>
<evidence type="ECO:0000313" key="4">
    <source>
        <dbReference type="Proteomes" id="UP001141552"/>
    </source>
</evidence>
<keyword evidence="2" id="KW-0472">Membrane</keyword>
<evidence type="ECO:0000313" key="3">
    <source>
        <dbReference type="EMBL" id="KAJ4836242.1"/>
    </source>
</evidence>
<dbReference type="PANTHER" id="PTHR31549">
    <property type="entry name" value="PROTEIN, PUTATIVE (DUF247)-RELATED-RELATED"/>
    <property type="match status" value="1"/>
</dbReference>
<keyword evidence="2" id="KW-0812">Transmembrane</keyword>
<feature type="region of interest" description="Disordered" evidence="1">
    <location>
        <begin position="486"/>
        <end position="514"/>
    </location>
</feature>
<dbReference type="Pfam" id="PF03140">
    <property type="entry name" value="DUF247"/>
    <property type="match status" value="1"/>
</dbReference>
<sequence length="698" mass="78051">MSENPKNTTADKPEATLLPMEFQAASTDIESGEANGGNREQSPLASIALQEPNTVPFMAYVPVETSVITRILDYSPVQEEASTHQEGYLPPMELQAASADIESGEANAGRRVARTRMDQSNVVRPMAHLPVETTVNARKLDYSPVHENASAHQEGHLLPMEVHAGEANAGRRIARIPMDGSNVVRPMAYLPVETSINSEKAGILLPAPRLGGESTFREGYLKVAAVEGEVSITQEFVSAKGVSLLEIKANQSEVGGDQPGIPHHPERNGYCLSTFLQEQLSLWRVPWWRKVGGTLLAGHFIKKNAVDKEDLFNKILTKIEYLKGCYAENLLAIYGDEQLTWMFLVDGCAVLCFIQCLVVEVEGGKKVGFRYDKLNALNVKIDRIPFIIRDLFLLENQVPYQLLLLICSVTANSERLIGRIKMLAAERAGAEAPPSPESVKGGEPHHLLDLLRDYLVVKHEDSSKEEKLPCSNRQAQNVFELQRGEPSQSIMPGFKQTSSHEQQQNDKEKKPQYSNQYTFRNVAELKASGIEFKRSKTNSLKAISFDPSWFLGTVKLPLLRVSDDSAPTFLNLIAYEMCPDFKNEYDVTSYMCFLDSLIDQPEDVAELRKANILHNLFGSDEEVASLFNEIATDLVPNPKFYGDVKEQIEDVFQNKWKVWLAQFLSEHFSSPWTLLAFIGVIFALAITLVQTWFTIYPR</sequence>
<reference evidence="3" key="1">
    <citation type="submission" date="2022-02" db="EMBL/GenBank/DDBJ databases">
        <authorList>
            <person name="Henning P.M."/>
            <person name="McCubbin A.G."/>
            <person name="Shore J.S."/>
        </authorList>
    </citation>
    <scope>NUCLEOTIDE SEQUENCE</scope>
    <source>
        <strain evidence="3">F60SS</strain>
        <tissue evidence="3">Leaves</tissue>
    </source>
</reference>
<protein>
    <submittedName>
        <fullName evidence="3">Uncharacterized protein</fullName>
    </submittedName>
</protein>
<comment type="caution">
    <text evidence="3">The sequence shown here is derived from an EMBL/GenBank/DDBJ whole genome shotgun (WGS) entry which is preliminary data.</text>
</comment>
<dbReference type="InterPro" id="IPR004158">
    <property type="entry name" value="DUF247_pln"/>
</dbReference>
<dbReference type="Proteomes" id="UP001141552">
    <property type="component" value="Unassembled WGS sequence"/>
</dbReference>
<keyword evidence="4" id="KW-1185">Reference proteome</keyword>
<reference evidence="3" key="2">
    <citation type="journal article" date="2023" name="Plants (Basel)">
        <title>Annotation of the Turnera subulata (Passifloraceae) Draft Genome Reveals the S-Locus Evolved after the Divergence of Turneroideae from Passifloroideae in a Stepwise Manner.</title>
        <authorList>
            <person name="Henning P.M."/>
            <person name="Roalson E.H."/>
            <person name="Mir W."/>
            <person name="McCubbin A.G."/>
            <person name="Shore J.S."/>
        </authorList>
    </citation>
    <scope>NUCLEOTIDE SEQUENCE</scope>
    <source>
        <strain evidence="3">F60SS</strain>
    </source>
</reference>
<evidence type="ECO:0000256" key="2">
    <source>
        <dbReference type="SAM" id="Phobius"/>
    </source>
</evidence>
<dbReference type="EMBL" id="JAKUCV010004188">
    <property type="protein sequence ID" value="KAJ4836242.1"/>
    <property type="molecule type" value="Genomic_DNA"/>
</dbReference>
<organism evidence="3 4">
    <name type="scientific">Turnera subulata</name>
    <dbReference type="NCBI Taxonomy" id="218843"/>
    <lineage>
        <taxon>Eukaryota</taxon>
        <taxon>Viridiplantae</taxon>
        <taxon>Streptophyta</taxon>
        <taxon>Embryophyta</taxon>
        <taxon>Tracheophyta</taxon>
        <taxon>Spermatophyta</taxon>
        <taxon>Magnoliopsida</taxon>
        <taxon>eudicotyledons</taxon>
        <taxon>Gunneridae</taxon>
        <taxon>Pentapetalae</taxon>
        <taxon>rosids</taxon>
        <taxon>fabids</taxon>
        <taxon>Malpighiales</taxon>
        <taxon>Passifloraceae</taxon>
        <taxon>Turnera</taxon>
    </lineage>
</organism>
<feature type="transmembrane region" description="Helical" evidence="2">
    <location>
        <begin position="672"/>
        <end position="695"/>
    </location>
</feature>
<feature type="compositionally biased region" description="Polar residues" evidence="1">
    <location>
        <begin position="486"/>
        <end position="502"/>
    </location>
</feature>
<dbReference type="PANTHER" id="PTHR31549:SF191">
    <property type="entry name" value="DUF247 DOMAIN PROTEIN"/>
    <property type="match status" value="1"/>
</dbReference>
<dbReference type="OrthoDB" id="1849062at2759"/>
<proteinExistence type="predicted"/>
<keyword evidence="2" id="KW-1133">Transmembrane helix</keyword>
<accession>A0A9Q0FTE2</accession>
<gene>
    <name evidence="3" type="ORF">Tsubulata_041309</name>
</gene>
<evidence type="ECO:0000256" key="1">
    <source>
        <dbReference type="SAM" id="MobiDB-lite"/>
    </source>
</evidence>
<name>A0A9Q0FTE2_9ROSI</name>